<dbReference type="PANTHER" id="PTHR46373">
    <property type="entry name" value="PROTEIN RKD4"/>
    <property type="match status" value="1"/>
</dbReference>
<evidence type="ECO:0000313" key="9">
    <source>
        <dbReference type="Proteomes" id="UP001151287"/>
    </source>
</evidence>
<keyword evidence="5" id="KW-0804">Transcription</keyword>
<evidence type="ECO:0000256" key="3">
    <source>
        <dbReference type="ARBA" id="ARBA00023054"/>
    </source>
</evidence>
<dbReference type="AlphaFoldDB" id="A0A9Q0CV31"/>
<dbReference type="PROSITE" id="PS51519">
    <property type="entry name" value="RWP_RK"/>
    <property type="match status" value="1"/>
</dbReference>
<organism evidence="8 9">
    <name type="scientific">Rhynchospora breviuscula</name>
    <dbReference type="NCBI Taxonomy" id="2022672"/>
    <lineage>
        <taxon>Eukaryota</taxon>
        <taxon>Viridiplantae</taxon>
        <taxon>Streptophyta</taxon>
        <taxon>Embryophyta</taxon>
        <taxon>Tracheophyta</taxon>
        <taxon>Spermatophyta</taxon>
        <taxon>Magnoliopsida</taxon>
        <taxon>Liliopsida</taxon>
        <taxon>Poales</taxon>
        <taxon>Cyperaceae</taxon>
        <taxon>Cyperoideae</taxon>
        <taxon>Rhynchosporeae</taxon>
        <taxon>Rhynchospora</taxon>
    </lineage>
</organism>
<keyword evidence="6" id="KW-0539">Nucleus</keyword>
<dbReference type="InterPro" id="IPR044607">
    <property type="entry name" value="RKD-like"/>
</dbReference>
<feature type="domain" description="RWP-RK" evidence="7">
    <location>
        <begin position="56"/>
        <end position="143"/>
    </location>
</feature>
<proteinExistence type="predicted"/>
<accession>A0A9Q0CV31</accession>
<evidence type="ECO:0000256" key="4">
    <source>
        <dbReference type="ARBA" id="ARBA00023125"/>
    </source>
</evidence>
<dbReference type="Pfam" id="PF02042">
    <property type="entry name" value="RWP-RK"/>
    <property type="match status" value="1"/>
</dbReference>
<reference evidence="8" key="1">
    <citation type="journal article" date="2022" name="Cell">
        <title>Repeat-based holocentromeres influence genome architecture and karyotype evolution.</title>
        <authorList>
            <person name="Hofstatter P.G."/>
            <person name="Thangavel G."/>
            <person name="Lux T."/>
            <person name="Neumann P."/>
            <person name="Vondrak T."/>
            <person name="Novak P."/>
            <person name="Zhang M."/>
            <person name="Costa L."/>
            <person name="Castellani M."/>
            <person name="Scott A."/>
            <person name="Toegelov H."/>
            <person name="Fuchs J."/>
            <person name="Mata-Sucre Y."/>
            <person name="Dias Y."/>
            <person name="Vanzela A.L.L."/>
            <person name="Huettel B."/>
            <person name="Almeida C.C.S."/>
            <person name="Simkova H."/>
            <person name="Souza G."/>
            <person name="Pedrosa-Harand A."/>
            <person name="Macas J."/>
            <person name="Mayer K.F.X."/>
            <person name="Houben A."/>
            <person name="Marques A."/>
        </authorList>
    </citation>
    <scope>NUCLEOTIDE SEQUENCE</scope>
    <source>
        <strain evidence="8">RhyBre1mFocal</strain>
    </source>
</reference>
<dbReference type="GO" id="GO:0003677">
    <property type="term" value="F:DNA binding"/>
    <property type="evidence" value="ECO:0007669"/>
    <property type="project" value="UniProtKB-KW"/>
</dbReference>
<protein>
    <recommendedName>
        <fullName evidence="7">RWP-RK domain-containing protein</fullName>
    </recommendedName>
</protein>
<keyword evidence="3" id="KW-0175">Coiled coil</keyword>
<keyword evidence="9" id="KW-1185">Reference proteome</keyword>
<evidence type="ECO:0000313" key="8">
    <source>
        <dbReference type="EMBL" id="KAJ1700686.1"/>
    </source>
</evidence>
<evidence type="ECO:0000256" key="1">
    <source>
        <dbReference type="ARBA" id="ARBA00004049"/>
    </source>
</evidence>
<dbReference type="OrthoDB" id="6270329at2759"/>
<evidence type="ECO:0000259" key="7">
    <source>
        <dbReference type="PROSITE" id="PS51519"/>
    </source>
</evidence>
<comment type="caution">
    <text evidence="8">The sequence shown here is derived from an EMBL/GenBank/DDBJ whole genome shotgun (WGS) entry which is preliminary data.</text>
</comment>
<dbReference type="InterPro" id="IPR003035">
    <property type="entry name" value="RWP-RK_dom"/>
</dbReference>
<evidence type="ECO:0000256" key="2">
    <source>
        <dbReference type="ARBA" id="ARBA00023015"/>
    </source>
</evidence>
<evidence type="ECO:0000256" key="5">
    <source>
        <dbReference type="ARBA" id="ARBA00023163"/>
    </source>
</evidence>
<name>A0A9Q0CV31_9POAL</name>
<dbReference type="PANTHER" id="PTHR46373:SF2">
    <property type="entry name" value="RWP-RK DOMAIN-CONTAINING PROTEIN"/>
    <property type="match status" value="1"/>
</dbReference>
<evidence type="ECO:0000256" key="6">
    <source>
        <dbReference type="ARBA" id="ARBA00023242"/>
    </source>
</evidence>
<dbReference type="Proteomes" id="UP001151287">
    <property type="component" value="Unassembled WGS sequence"/>
</dbReference>
<dbReference type="GO" id="GO:0003700">
    <property type="term" value="F:DNA-binding transcription factor activity"/>
    <property type="evidence" value="ECO:0007669"/>
    <property type="project" value="InterPro"/>
</dbReference>
<keyword evidence="2" id="KW-0805">Transcription regulation</keyword>
<dbReference type="EMBL" id="JAMQYH010000001">
    <property type="protein sequence ID" value="KAJ1700686.1"/>
    <property type="molecule type" value="Genomic_DNA"/>
</dbReference>
<keyword evidence="4" id="KW-0238">DNA-binding</keyword>
<sequence>MAPILKLSNRLYAISDLQAPTNSMNAPMIFLMQPLHPLYTVEGRNGQVGGHILHSIGGVSEVQHRSPRLLRRNVLTLEHLAEKFSMPIKDAADEFKLSVTTLMLRCRELGFEKWPFRRMQSLEHLIDDLLEMKPSGFQDAVAEIRQEIEAIKLNPSLDIKDETKHLRQQMYQLKSKRRRMD</sequence>
<gene>
    <name evidence="8" type="ORF">LUZ63_000465</name>
</gene>
<comment type="function">
    <text evidence="1">Putative transcription factor.</text>
</comment>